<dbReference type="RefSeq" id="WP_144613907.1">
    <property type="nucleotide sequence ID" value="NZ_CP042161.1"/>
</dbReference>
<evidence type="ECO:0000313" key="2">
    <source>
        <dbReference type="Proteomes" id="UP000317713"/>
    </source>
</evidence>
<organism evidence="1 2">
    <name type="scientific">Brevibacillus brevis</name>
    <name type="common">Bacillus brevis</name>
    <dbReference type="NCBI Taxonomy" id="1393"/>
    <lineage>
        <taxon>Bacteria</taxon>
        <taxon>Bacillati</taxon>
        <taxon>Bacillota</taxon>
        <taxon>Bacilli</taxon>
        <taxon>Bacillales</taxon>
        <taxon>Paenibacillaceae</taxon>
        <taxon>Brevibacillus</taxon>
    </lineage>
</organism>
<name>A0A517I307_BREBE</name>
<dbReference type="EMBL" id="CP042161">
    <property type="protein sequence ID" value="QDS33285.1"/>
    <property type="molecule type" value="Genomic_DNA"/>
</dbReference>
<protein>
    <submittedName>
        <fullName evidence="1">GrpB family protein</fullName>
    </submittedName>
</protein>
<sequence length="174" mass="20071">MRKMEVRPYEAEWATMFRDETLLLQRIFGDELVEIHHIGSTAVPGLSAKPIIDILPVVRDISRVDDYNSEMLVHGYEPRGEFGIAGRRYFPKGGDERTHHVHMYQVGHPAIHRHLAFRDYLRAHPDEAKHYGDVKAEVAKRFPYDSGGYVKGKDSLAKALEQKALVWKYSQNEQ</sequence>
<dbReference type="InterPro" id="IPR007344">
    <property type="entry name" value="GrpB/CoaE"/>
</dbReference>
<proteinExistence type="predicted"/>
<dbReference type="Pfam" id="PF04229">
    <property type="entry name" value="GrpB"/>
    <property type="match status" value="1"/>
</dbReference>
<dbReference type="AlphaFoldDB" id="A0A517I307"/>
<accession>A0A517I307</accession>
<dbReference type="Gene3D" id="3.30.460.10">
    <property type="entry name" value="Beta Polymerase, domain 2"/>
    <property type="match status" value="1"/>
</dbReference>
<dbReference type="SUPFAM" id="SSF81301">
    <property type="entry name" value="Nucleotidyltransferase"/>
    <property type="match status" value="1"/>
</dbReference>
<evidence type="ECO:0000313" key="1">
    <source>
        <dbReference type="EMBL" id="QDS33285.1"/>
    </source>
</evidence>
<dbReference type="InterPro" id="IPR043519">
    <property type="entry name" value="NT_sf"/>
</dbReference>
<dbReference type="PANTHER" id="PTHR34822:SF1">
    <property type="entry name" value="GRPB FAMILY PROTEIN"/>
    <property type="match status" value="1"/>
</dbReference>
<dbReference type="Proteomes" id="UP000317713">
    <property type="component" value="Chromosome"/>
</dbReference>
<gene>
    <name evidence="1" type="ORF">FPS98_04410</name>
</gene>
<dbReference type="PANTHER" id="PTHR34822">
    <property type="entry name" value="GRPB DOMAIN PROTEIN (AFU_ORTHOLOGUE AFUA_1G01530)"/>
    <property type="match status" value="1"/>
</dbReference>
<reference evidence="1 2" key="1">
    <citation type="submission" date="2019-07" db="EMBL/GenBank/DDBJ databases">
        <title>Characterization of Brevibacillus brevis HK544, as a potential biocontrol agent.</title>
        <authorList>
            <person name="Kim H."/>
        </authorList>
    </citation>
    <scope>NUCLEOTIDE SEQUENCE [LARGE SCALE GENOMIC DNA]</scope>
    <source>
        <strain evidence="1 2">HK544</strain>
    </source>
</reference>